<dbReference type="GO" id="GO:0016020">
    <property type="term" value="C:membrane"/>
    <property type="evidence" value="ECO:0007669"/>
    <property type="project" value="InterPro"/>
</dbReference>
<proteinExistence type="predicted"/>
<dbReference type="RefSeq" id="WP_119782777.1">
    <property type="nucleotide sequence ID" value="NZ_QYUK01000016.1"/>
</dbReference>
<keyword evidence="3" id="KW-1185">Reference proteome</keyword>
<dbReference type="PANTHER" id="PTHR47755:SF1">
    <property type="entry name" value="CELL DIVISION PROTEIN FTSX"/>
    <property type="match status" value="1"/>
</dbReference>
<dbReference type="GO" id="GO:0032153">
    <property type="term" value="C:cell division site"/>
    <property type="evidence" value="ECO:0007669"/>
    <property type="project" value="TreeGrafter"/>
</dbReference>
<feature type="transmembrane region" description="Helical" evidence="1">
    <location>
        <begin position="21"/>
        <end position="40"/>
    </location>
</feature>
<comment type="caution">
    <text evidence="2">The sequence shown here is derived from an EMBL/GenBank/DDBJ whole genome shotgun (WGS) entry which is preliminary data.</text>
</comment>
<gene>
    <name evidence="2" type="ORF">D3874_26925</name>
</gene>
<dbReference type="PANTHER" id="PTHR47755">
    <property type="entry name" value="CELL DIVISION PROTEIN FTSX"/>
    <property type="match status" value="1"/>
</dbReference>
<keyword evidence="1" id="KW-1133">Transmembrane helix</keyword>
<feature type="transmembrane region" description="Helical" evidence="1">
    <location>
        <begin position="219"/>
        <end position="242"/>
    </location>
</feature>
<keyword evidence="1" id="KW-0812">Transmembrane</keyword>
<organism evidence="2 3">
    <name type="scientific">Oleomonas cavernae</name>
    <dbReference type="NCBI Taxonomy" id="2320859"/>
    <lineage>
        <taxon>Bacteria</taxon>
        <taxon>Pseudomonadati</taxon>
        <taxon>Pseudomonadota</taxon>
        <taxon>Alphaproteobacteria</taxon>
        <taxon>Acetobacterales</taxon>
        <taxon>Acetobacteraceae</taxon>
        <taxon>Oleomonas</taxon>
    </lineage>
</organism>
<dbReference type="Proteomes" id="UP000284605">
    <property type="component" value="Unassembled WGS sequence"/>
</dbReference>
<feature type="transmembrane region" description="Helical" evidence="1">
    <location>
        <begin position="166"/>
        <end position="186"/>
    </location>
</feature>
<name>A0A418VUA5_9PROT</name>
<protein>
    <recommendedName>
        <fullName evidence="4">FtsX-like permease family protein</fullName>
    </recommendedName>
</protein>
<reference evidence="2 3" key="1">
    <citation type="submission" date="2018-09" db="EMBL/GenBank/DDBJ databases">
        <authorList>
            <person name="Zhu H."/>
        </authorList>
    </citation>
    <scope>NUCLEOTIDE SEQUENCE [LARGE SCALE GENOMIC DNA]</scope>
    <source>
        <strain evidence="2 3">K1W22B-8</strain>
    </source>
</reference>
<evidence type="ECO:0000313" key="2">
    <source>
        <dbReference type="EMBL" id="RJF80725.1"/>
    </source>
</evidence>
<dbReference type="OrthoDB" id="7283531at2"/>
<dbReference type="EMBL" id="QYUK01000016">
    <property type="protein sequence ID" value="RJF80725.1"/>
    <property type="molecule type" value="Genomic_DNA"/>
</dbReference>
<keyword evidence="1" id="KW-0472">Membrane</keyword>
<dbReference type="GO" id="GO:0051301">
    <property type="term" value="P:cell division"/>
    <property type="evidence" value="ECO:0007669"/>
    <property type="project" value="InterPro"/>
</dbReference>
<evidence type="ECO:0008006" key="4">
    <source>
        <dbReference type="Google" id="ProtNLM"/>
    </source>
</evidence>
<dbReference type="AlphaFoldDB" id="A0A418VUA5"/>
<sequence>MLFDHLHLLPRGALSSRLIPAIIATMVLLLTLGAAGAVAIDVSLSSFQAELSGRYTVELPATEIGGIDEEKIAEVVDLLAETQGVIAAEVVPAPTIERLLQPWLGGQAAMADLPLPVLIDIVATPGTALDTQGLATRIETIVKGARVEAAVESMDEIASLAEVIELAAYAIVALVAACLAAVIVFATRSGLAAHFGIIEIVHQIGAREAAIAREFERHFFLLGLVGGAIGVGLAGLIVFGLAQFAGSLDSPFLPSLNDLGAALVPLGAIPVAVAVLTTVTAGVTVGRSLRRLT</sequence>
<dbReference type="InterPro" id="IPR004513">
    <property type="entry name" value="FtsX"/>
</dbReference>
<evidence type="ECO:0000256" key="1">
    <source>
        <dbReference type="SAM" id="Phobius"/>
    </source>
</evidence>
<feature type="transmembrane region" description="Helical" evidence="1">
    <location>
        <begin position="262"/>
        <end position="285"/>
    </location>
</feature>
<accession>A0A418VUA5</accession>
<evidence type="ECO:0000313" key="3">
    <source>
        <dbReference type="Proteomes" id="UP000284605"/>
    </source>
</evidence>